<dbReference type="Proteomes" id="UP000281553">
    <property type="component" value="Unassembled WGS sequence"/>
</dbReference>
<gene>
    <name evidence="2" type="ORF">DILT_LOCUS9092</name>
</gene>
<reference evidence="2 3" key="1">
    <citation type="submission" date="2018-11" db="EMBL/GenBank/DDBJ databases">
        <authorList>
            <consortium name="Pathogen Informatics"/>
        </authorList>
    </citation>
    <scope>NUCLEOTIDE SEQUENCE [LARGE SCALE GENOMIC DNA]</scope>
</reference>
<name>A0A3P7M4Y9_DIBLA</name>
<protein>
    <submittedName>
        <fullName evidence="2">Uncharacterized protein</fullName>
    </submittedName>
</protein>
<dbReference type="AlphaFoldDB" id="A0A3P7M4Y9"/>
<dbReference type="EMBL" id="UYRU01055981">
    <property type="protein sequence ID" value="VDN13261.1"/>
    <property type="molecule type" value="Genomic_DNA"/>
</dbReference>
<feature type="region of interest" description="Disordered" evidence="1">
    <location>
        <begin position="81"/>
        <end position="112"/>
    </location>
</feature>
<evidence type="ECO:0000313" key="3">
    <source>
        <dbReference type="Proteomes" id="UP000281553"/>
    </source>
</evidence>
<evidence type="ECO:0000256" key="1">
    <source>
        <dbReference type="SAM" id="MobiDB-lite"/>
    </source>
</evidence>
<feature type="compositionally biased region" description="Low complexity" evidence="1">
    <location>
        <begin position="94"/>
        <end position="112"/>
    </location>
</feature>
<keyword evidence="3" id="KW-1185">Reference proteome</keyword>
<organism evidence="2 3">
    <name type="scientific">Dibothriocephalus latus</name>
    <name type="common">Fish tapeworm</name>
    <name type="synonym">Diphyllobothrium latum</name>
    <dbReference type="NCBI Taxonomy" id="60516"/>
    <lineage>
        <taxon>Eukaryota</taxon>
        <taxon>Metazoa</taxon>
        <taxon>Spiralia</taxon>
        <taxon>Lophotrochozoa</taxon>
        <taxon>Platyhelminthes</taxon>
        <taxon>Cestoda</taxon>
        <taxon>Eucestoda</taxon>
        <taxon>Diphyllobothriidea</taxon>
        <taxon>Diphyllobothriidae</taxon>
        <taxon>Dibothriocephalus</taxon>
    </lineage>
</organism>
<accession>A0A3P7M4Y9</accession>
<proteinExistence type="predicted"/>
<evidence type="ECO:0000313" key="2">
    <source>
        <dbReference type="EMBL" id="VDN13261.1"/>
    </source>
</evidence>
<sequence length="112" mass="11863">MPSTAVTDLAEAAFFPAITSDSPCVSPNAFGRQVLSPPPPSLSRKRLAEQGAYLFDTDPAFLDAVHLSSLIDPLSKCALNNLPSAAPSPKRQRLSPQPQSQDSPTSSKHPLP</sequence>